<keyword evidence="2" id="KW-1185">Reference proteome</keyword>
<reference evidence="1 2" key="2">
    <citation type="submission" date="2018-11" db="EMBL/GenBank/DDBJ databases">
        <authorList>
            <consortium name="Pathogen Informatics"/>
        </authorList>
    </citation>
    <scope>NUCLEOTIDE SEQUENCE [LARGE SCALE GENOMIC DNA]</scope>
</reference>
<dbReference type="WBParaSite" id="NBR_0000189401-mRNA-1">
    <property type="protein sequence ID" value="NBR_0000189401-mRNA-1"/>
    <property type="gene ID" value="NBR_0000189401"/>
</dbReference>
<name>A0A0N4XH92_NIPBR</name>
<gene>
    <name evidence="1" type="ORF">NBR_LOCUS1895</name>
</gene>
<proteinExistence type="predicted"/>
<accession>A0A0N4XH92</accession>
<sequence>MQSTWRLPSPSSGCGFRELRVTMDGVPRHDELRQPFTLFVPLQTMDAGMKLFRRPYRPDLRVEISDDDLVEGMIFD</sequence>
<dbReference type="Proteomes" id="UP000271162">
    <property type="component" value="Unassembled WGS sequence"/>
</dbReference>
<organism evidence="3">
    <name type="scientific">Nippostrongylus brasiliensis</name>
    <name type="common">Rat hookworm</name>
    <dbReference type="NCBI Taxonomy" id="27835"/>
    <lineage>
        <taxon>Eukaryota</taxon>
        <taxon>Metazoa</taxon>
        <taxon>Ecdysozoa</taxon>
        <taxon>Nematoda</taxon>
        <taxon>Chromadorea</taxon>
        <taxon>Rhabditida</taxon>
        <taxon>Rhabditina</taxon>
        <taxon>Rhabditomorpha</taxon>
        <taxon>Strongyloidea</taxon>
        <taxon>Heligmosomidae</taxon>
        <taxon>Nippostrongylus</taxon>
    </lineage>
</organism>
<evidence type="ECO:0000313" key="2">
    <source>
        <dbReference type="Proteomes" id="UP000271162"/>
    </source>
</evidence>
<dbReference type="EMBL" id="UYSL01001803">
    <property type="protein sequence ID" value="VDL65484.1"/>
    <property type="molecule type" value="Genomic_DNA"/>
</dbReference>
<reference evidence="3" key="1">
    <citation type="submission" date="2017-02" db="UniProtKB">
        <authorList>
            <consortium name="WormBaseParasite"/>
        </authorList>
    </citation>
    <scope>IDENTIFICATION</scope>
</reference>
<dbReference type="AlphaFoldDB" id="A0A0N4XH92"/>
<dbReference type="OMA" id="PLQTMDA"/>
<evidence type="ECO:0000313" key="1">
    <source>
        <dbReference type="EMBL" id="VDL65484.1"/>
    </source>
</evidence>
<evidence type="ECO:0000313" key="3">
    <source>
        <dbReference type="WBParaSite" id="NBR_0000189401-mRNA-1"/>
    </source>
</evidence>
<protein>
    <submittedName>
        <fullName evidence="3">DUF2958 domain-containing protein</fullName>
    </submittedName>
</protein>